<sequence>MGITRRQIIYAGLAGGGGLVVYSASRMLDTGGDGDARLKFSATTPGSTPLNAWVKIAPDGKITFAVHRAEMGQGVTTALPMMLAEELDADWDRIDYEFAPVDKDYYNFGVMSRGRPFGEVNGRFWAGLGTSLLRRVFHSRGDSLTLSSTSII</sequence>
<dbReference type="PANTHER" id="PTHR47495:SF2">
    <property type="entry name" value="ALDEHYDE DEHYDROGENASE"/>
    <property type="match status" value="1"/>
</dbReference>
<dbReference type="PANTHER" id="PTHR47495">
    <property type="entry name" value="ALDEHYDE DEHYDROGENASE"/>
    <property type="match status" value="1"/>
</dbReference>
<reference evidence="2" key="1">
    <citation type="submission" date="2018-05" db="EMBL/GenBank/DDBJ databases">
        <authorList>
            <person name="Lanie J.A."/>
            <person name="Ng W.-L."/>
            <person name="Kazmierczak K.M."/>
            <person name="Andrzejewski T.M."/>
            <person name="Davidsen T.M."/>
            <person name="Wayne K.J."/>
            <person name="Tettelin H."/>
            <person name="Glass J.I."/>
            <person name="Rusch D."/>
            <person name="Podicherti R."/>
            <person name="Tsui H.-C.T."/>
            <person name="Winkler M.E."/>
        </authorList>
    </citation>
    <scope>NUCLEOTIDE SEQUENCE</scope>
</reference>
<dbReference type="Gene3D" id="3.30.365.10">
    <property type="entry name" value="Aldehyde oxidase/xanthine dehydrogenase, molybdopterin binding domain"/>
    <property type="match status" value="1"/>
</dbReference>
<proteinExistence type="predicted"/>
<accession>A0A382PY82</accession>
<gene>
    <name evidence="2" type="ORF">METZ01_LOCUS331157</name>
</gene>
<dbReference type="AlphaFoldDB" id="A0A382PY82"/>
<dbReference type="InterPro" id="IPR052516">
    <property type="entry name" value="N-heterocyclic_Hydroxylase"/>
</dbReference>
<evidence type="ECO:0000313" key="2">
    <source>
        <dbReference type="EMBL" id="SVC78303.1"/>
    </source>
</evidence>
<dbReference type="InterPro" id="IPR037165">
    <property type="entry name" value="AldOxase/xan_DH_Mopterin-bd_sf"/>
</dbReference>
<dbReference type="SUPFAM" id="SSF56003">
    <property type="entry name" value="Molybdenum cofactor-binding domain"/>
    <property type="match status" value="1"/>
</dbReference>
<feature type="non-terminal residue" evidence="2">
    <location>
        <position position="152"/>
    </location>
</feature>
<name>A0A382PY82_9ZZZZ</name>
<dbReference type="Pfam" id="PF20256">
    <property type="entry name" value="MoCoBD_2"/>
    <property type="match status" value="1"/>
</dbReference>
<dbReference type="EMBL" id="UINC01110653">
    <property type="protein sequence ID" value="SVC78303.1"/>
    <property type="molecule type" value="Genomic_DNA"/>
</dbReference>
<feature type="domain" description="Aldehyde oxidase/xanthine dehydrogenase second molybdopterin binding" evidence="1">
    <location>
        <begin position="48"/>
        <end position="99"/>
    </location>
</feature>
<evidence type="ECO:0000259" key="1">
    <source>
        <dbReference type="Pfam" id="PF20256"/>
    </source>
</evidence>
<organism evidence="2">
    <name type="scientific">marine metagenome</name>
    <dbReference type="NCBI Taxonomy" id="408172"/>
    <lineage>
        <taxon>unclassified sequences</taxon>
        <taxon>metagenomes</taxon>
        <taxon>ecological metagenomes</taxon>
    </lineage>
</organism>
<protein>
    <recommendedName>
        <fullName evidence="1">Aldehyde oxidase/xanthine dehydrogenase second molybdopterin binding domain-containing protein</fullName>
    </recommendedName>
</protein>
<dbReference type="GO" id="GO:0016491">
    <property type="term" value="F:oxidoreductase activity"/>
    <property type="evidence" value="ECO:0007669"/>
    <property type="project" value="InterPro"/>
</dbReference>
<dbReference type="InterPro" id="IPR046867">
    <property type="entry name" value="AldOxase/xan_DH_MoCoBD2"/>
</dbReference>